<dbReference type="AlphaFoldDB" id="A0A545APD6"/>
<dbReference type="GO" id="GO:0051213">
    <property type="term" value="F:dioxygenase activity"/>
    <property type="evidence" value="ECO:0007669"/>
    <property type="project" value="UniProtKB-KW"/>
</dbReference>
<dbReference type="Proteomes" id="UP000317982">
    <property type="component" value="Unassembled WGS sequence"/>
</dbReference>
<name>A0A545APD6_9ACTN</name>
<evidence type="ECO:0000259" key="1">
    <source>
        <dbReference type="PROSITE" id="PS51819"/>
    </source>
</evidence>
<feature type="domain" description="VOC" evidence="1">
    <location>
        <begin position="190"/>
        <end position="299"/>
    </location>
</feature>
<organism evidence="2 3">
    <name type="scientific">Cryptosporangium phraense</name>
    <dbReference type="NCBI Taxonomy" id="2593070"/>
    <lineage>
        <taxon>Bacteria</taxon>
        <taxon>Bacillati</taxon>
        <taxon>Actinomycetota</taxon>
        <taxon>Actinomycetes</taxon>
        <taxon>Cryptosporangiales</taxon>
        <taxon>Cryptosporangiaceae</taxon>
        <taxon>Cryptosporangium</taxon>
    </lineage>
</organism>
<dbReference type="RefSeq" id="WP_142706273.1">
    <property type="nucleotide sequence ID" value="NZ_VIRS01000014.1"/>
</dbReference>
<dbReference type="InterPro" id="IPR037523">
    <property type="entry name" value="VOC_core"/>
</dbReference>
<protein>
    <submittedName>
        <fullName evidence="2">Dioxygenase</fullName>
    </submittedName>
</protein>
<dbReference type="InterPro" id="IPR004360">
    <property type="entry name" value="Glyas_Fos-R_dOase_dom"/>
</dbReference>
<evidence type="ECO:0000313" key="2">
    <source>
        <dbReference type="EMBL" id="TQS43188.1"/>
    </source>
</evidence>
<dbReference type="Pfam" id="PF00903">
    <property type="entry name" value="Glyoxalase"/>
    <property type="match status" value="2"/>
</dbReference>
<evidence type="ECO:0000313" key="3">
    <source>
        <dbReference type="Proteomes" id="UP000317982"/>
    </source>
</evidence>
<dbReference type="SUPFAM" id="SSF54593">
    <property type="entry name" value="Glyoxalase/Bleomycin resistance protein/Dihydroxybiphenyl dioxygenase"/>
    <property type="match status" value="2"/>
</dbReference>
<dbReference type="OrthoDB" id="115162at2"/>
<keyword evidence="2" id="KW-0560">Oxidoreductase</keyword>
<dbReference type="InterPro" id="IPR029068">
    <property type="entry name" value="Glyas_Bleomycin-R_OHBP_Dase"/>
</dbReference>
<accession>A0A545APD6</accession>
<reference evidence="2 3" key="1">
    <citation type="submission" date="2019-07" db="EMBL/GenBank/DDBJ databases">
        <title>Cryptosporangium phraense sp. nov., isolated from plant litter.</title>
        <authorList>
            <person name="Suriyachadkun C."/>
        </authorList>
    </citation>
    <scope>NUCLEOTIDE SEQUENCE [LARGE SCALE GENOMIC DNA]</scope>
    <source>
        <strain evidence="2 3">A-T 5661</strain>
    </source>
</reference>
<dbReference type="InParanoid" id="A0A545APD6"/>
<dbReference type="PANTHER" id="PTHR43279">
    <property type="entry name" value="CATECHOL-2,3-DIOXYGENASE"/>
    <property type="match status" value="1"/>
</dbReference>
<keyword evidence="3" id="KW-1185">Reference proteome</keyword>
<dbReference type="PROSITE" id="PS51819">
    <property type="entry name" value="VOC"/>
    <property type="match status" value="2"/>
</dbReference>
<proteinExistence type="predicted"/>
<keyword evidence="2" id="KW-0223">Dioxygenase</keyword>
<dbReference type="Gene3D" id="3.10.180.10">
    <property type="entry name" value="2,3-Dihydroxybiphenyl 1,2-Dioxygenase, domain 1"/>
    <property type="match status" value="2"/>
</dbReference>
<dbReference type="PANTHER" id="PTHR43279:SF1">
    <property type="entry name" value="CATECHOL-2,3-DIOXYGENASE"/>
    <property type="match status" value="1"/>
</dbReference>
<sequence>MTGFGPRRLAHVNLFVSDLERSTAFYTEVCGLDVVFEEPGISAVFLSNGTSHHDLALMEVTPGERVGRDGHVQVSRGRGRRAGLNHLGWEMASEAALVEAIHDVRGQGVKLHRTVDHQISRSAYVFDPDEVYLEFYCDAAEDWRVTYANNTGQLITGSWDPDAAPADASARYAESPTITVVEDAALRPVRTARASLIVSDLDAAVAFYTGVGGLSVLRRGEAGAVLGGSLGLPDLTLLVGTNPGLDHFGLELRDAVELAEGLARVRAAGVPVLHEESSPYKQSLVLVDPDGIRVEFLVPGEGALVTPGPESPFAI</sequence>
<feature type="domain" description="VOC" evidence="1">
    <location>
        <begin position="8"/>
        <end position="138"/>
    </location>
</feature>
<comment type="caution">
    <text evidence="2">The sequence shown here is derived from an EMBL/GenBank/DDBJ whole genome shotgun (WGS) entry which is preliminary data.</text>
</comment>
<gene>
    <name evidence="2" type="ORF">FL583_20285</name>
</gene>
<dbReference type="EMBL" id="VIRS01000014">
    <property type="protein sequence ID" value="TQS43188.1"/>
    <property type="molecule type" value="Genomic_DNA"/>
</dbReference>